<reference evidence="1 2" key="1">
    <citation type="journal article" date="2018" name="Front. Plant Sci.">
        <title>Red Clover (Trifolium pratense) and Zigzag Clover (T. medium) - A Picture of Genomic Similarities and Differences.</title>
        <authorList>
            <person name="Dluhosova J."/>
            <person name="Istvanek J."/>
            <person name="Nedelnik J."/>
            <person name="Repkova J."/>
        </authorList>
    </citation>
    <scope>NUCLEOTIDE SEQUENCE [LARGE SCALE GENOMIC DNA]</scope>
    <source>
        <strain evidence="2">cv. 10/8</strain>
        <tissue evidence="1">Leaf</tissue>
    </source>
</reference>
<dbReference type="EMBL" id="LXQA010432860">
    <property type="protein sequence ID" value="MCI51501.1"/>
    <property type="molecule type" value="Genomic_DNA"/>
</dbReference>
<accession>A0A392SRK9</accession>
<evidence type="ECO:0000313" key="1">
    <source>
        <dbReference type="EMBL" id="MCI51501.1"/>
    </source>
</evidence>
<dbReference type="Proteomes" id="UP000265520">
    <property type="component" value="Unassembled WGS sequence"/>
</dbReference>
<keyword evidence="2" id="KW-1185">Reference proteome</keyword>
<organism evidence="1 2">
    <name type="scientific">Trifolium medium</name>
    <dbReference type="NCBI Taxonomy" id="97028"/>
    <lineage>
        <taxon>Eukaryota</taxon>
        <taxon>Viridiplantae</taxon>
        <taxon>Streptophyta</taxon>
        <taxon>Embryophyta</taxon>
        <taxon>Tracheophyta</taxon>
        <taxon>Spermatophyta</taxon>
        <taxon>Magnoliopsida</taxon>
        <taxon>eudicotyledons</taxon>
        <taxon>Gunneridae</taxon>
        <taxon>Pentapetalae</taxon>
        <taxon>rosids</taxon>
        <taxon>fabids</taxon>
        <taxon>Fabales</taxon>
        <taxon>Fabaceae</taxon>
        <taxon>Papilionoideae</taxon>
        <taxon>50 kb inversion clade</taxon>
        <taxon>NPAAA clade</taxon>
        <taxon>Hologalegina</taxon>
        <taxon>IRL clade</taxon>
        <taxon>Trifolieae</taxon>
        <taxon>Trifolium</taxon>
    </lineage>
</organism>
<name>A0A392SRK9_9FABA</name>
<feature type="non-terminal residue" evidence="1">
    <location>
        <position position="67"/>
    </location>
</feature>
<protein>
    <submittedName>
        <fullName evidence="1">Uncharacterized protein</fullName>
    </submittedName>
</protein>
<evidence type="ECO:0000313" key="2">
    <source>
        <dbReference type="Proteomes" id="UP000265520"/>
    </source>
</evidence>
<dbReference type="AlphaFoldDB" id="A0A392SRK9"/>
<sequence length="67" mass="7424">MSPPLPKPPPKPFDPGDLNCARHMFDQMPKRNCAFLLCSGEDVITINVDVNNLASYVPLPDTKPFDP</sequence>
<comment type="caution">
    <text evidence="1">The sequence shown here is derived from an EMBL/GenBank/DDBJ whole genome shotgun (WGS) entry which is preliminary data.</text>
</comment>
<proteinExistence type="predicted"/>